<dbReference type="Gene3D" id="1.20.1720.10">
    <property type="entry name" value="Multidrug resistance protein D"/>
    <property type="match status" value="1"/>
</dbReference>
<gene>
    <name evidence="8" type="ORF">EBO34_17150</name>
</gene>
<dbReference type="PANTHER" id="PTHR23501:SF191">
    <property type="entry name" value="VACUOLAR BASIC AMINO ACID TRANSPORTER 4"/>
    <property type="match status" value="1"/>
</dbReference>
<feature type="transmembrane region" description="Helical" evidence="6">
    <location>
        <begin position="199"/>
        <end position="217"/>
    </location>
</feature>
<dbReference type="GO" id="GO:0005886">
    <property type="term" value="C:plasma membrane"/>
    <property type="evidence" value="ECO:0007669"/>
    <property type="project" value="UniProtKB-SubCell"/>
</dbReference>
<keyword evidence="4 6" id="KW-1133">Transmembrane helix</keyword>
<evidence type="ECO:0000256" key="3">
    <source>
        <dbReference type="ARBA" id="ARBA00022692"/>
    </source>
</evidence>
<dbReference type="InterPro" id="IPR036259">
    <property type="entry name" value="MFS_trans_sf"/>
</dbReference>
<dbReference type="InterPro" id="IPR020846">
    <property type="entry name" value="MFS_dom"/>
</dbReference>
<proteinExistence type="predicted"/>
<feature type="transmembrane region" description="Helical" evidence="6">
    <location>
        <begin position="302"/>
        <end position="323"/>
    </location>
</feature>
<feature type="transmembrane region" description="Helical" evidence="6">
    <location>
        <begin position="131"/>
        <end position="149"/>
    </location>
</feature>
<dbReference type="Gene3D" id="1.20.1250.20">
    <property type="entry name" value="MFS general substrate transporter like domains"/>
    <property type="match status" value="1"/>
</dbReference>
<dbReference type="SUPFAM" id="SSF103473">
    <property type="entry name" value="MFS general substrate transporter"/>
    <property type="match status" value="1"/>
</dbReference>
<reference evidence="8 9" key="1">
    <citation type="submission" date="2018-10" db="EMBL/GenBank/DDBJ databases">
        <title>Bacillus Keqinensis sp. nov., a moderately halophilic bacterium isolated from a saline-alkaline lake.</title>
        <authorList>
            <person name="Wang H."/>
        </authorList>
    </citation>
    <scope>NUCLEOTIDE SEQUENCE [LARGE SCALE GENOMIC DNA]</scope>
    <source>
        <strain evidence="8 9">KQ-3</strain>
    </source>
</reference>
<dbReference type="PROSITE" id="PS50850">
    <property type="entry name" value="MFS"/>
    <property type="match status" value="1"/>
</dbReference>
<evidence type="ECO:0000313" key="8">
    <source>
        <dbReference type="EMBL" id="RNA66928.1"/>
    </source>
</evidence>
<feature type="transmembrane region" description="Helical" evidence="6">
    <location>
        <begin position="263"/>
        <end position="290"/>
    </location>
</feature>
<dbReference type="GO" id="GO:0022857">
    <property type="term" value="F:transmembrane transporter activity"/>
    <property type="evidence" value="ECO:0007669"/>
    <property type="project" value="InterPro"/>
</dbReference>
<evidence type="ECO:0000256" key="2">
    <source>
        <dbReference type="ARBA" id="ARBA00022448"/>
    </source>
</evidence>
<feature type="transmembrane region" description="Helical" evidence="6">
    <location>
        <begin position="161"/>
        <end position="179"/>
    </location>
</feature>
<accession>A0A3M7TNG0</accession>
<protein>
    <submittedName>
        <fullName evidence="8">MFS transporter</fullName>
    </submittedName>
</protein>
<feature type="transmembrane region" description="Helical" evidence="6">
    <location>
        <begin position="223"/>
        <end position="243"/>
    </location>
</feature>
<feature type="transmembrane region" description="Helical" evidence="6">
    <location>
        <begin position="330"/>
        <end position="352"/>
    </location>
</feature>
<name>A0A3M7TNG0_9BACI</name>
<dbReference type="Proteomes" id="UP000278746">
    <property type="component" value="Unassembled WGS sequence"/>
</dbReference>
<dbReference type="AlphaFoldDB" id="A0A3M7TNG0"/>
<keyword evidence="3 6" id="KW-0812">Transmembrane</keyword>
<keyword evidence="2" id="KW-0813">Transport</keyword>
<evidence type="ECO:0000256" key="1">
    <source>
        <dbReference type="ARBA" id="ARBA00004651"/>
    </source>
</evidence>
<evidence type="ECO:0000256" key="6">
    <source>
        <dbReference type="SAM" id="Phobius"/>
    </source>
</evidence>
<dbReference type="InterPro" id="IPR011701">
    <property type="entry name" value="MFS"/>
</dbReference>
<feature type="transmembrane region" description="Helical" evidence="6">
    <location>
        <begin position="43"/>
        <end position="61"/>
    </location>
</feature>
<dbReference type="PANTHER" id="PTHR23501">
    <property type="entry name" value="MAJOR FACILITATOR SUPERFAMILY"/>
    <property type="match status" value="1"/>
</dbReference>
<feature type="transmembrane region" description="Helical" evidence="6">
    <location>
        <begin position="431"/>
        <end position="451"/>
    </location>
</feature>
<evidence type="ECO:0000256" key="5">
    <source>
        <dbReference type="ARBA" id="ARBA00023136"/>
    </source>
</evidence>
<evidence type="ECO:0000256" key="4">
    <source>
        <dbReference type="ARBA" id="ARBA00022989"/>
    </source>
</evidence>
<feature type="transmembrane region" description="Helical" evidence="6">
    <location>
        <begin position="358"/>
        <end position="378"/>
    </location>
</feature>
<dbReference type="EMBL" id="RHIB01000003">
    <property type="protein sequence ID" value="RNA66928.1"/>
    <property type="molecule type" value="Genomic_DNA"/>
</dbReference>
<feature type="transmembrane region" description="Helical" evidence="6">
    <location>
        <begin position="73"/>
        <end position="92"/>
    </location>
</feature>
<comment type="subcellular location">
    <subcellularLocation>
        <location evidence="1">Cell membrane</location>
        <topology evidence="1">Multi-pass membrane protein</topology>
    </subcellularLocation>
</comment>
<feature type="domain" description="Major facilitator superfamily (MFS) profile" evidence="7">
    <location>
        <begin position="4"/>
        <end position="455"/>
    </location>
</feature>
<feature type="transmembrane region" description="Helical" evidence="6">
    <location>
        <begin position="399"/>
        <end position="419"/>
    </location>
</feature>
<keyword evidence="9" id="KW-1185">Reference proteome</keyword>
<evidence type="ECO:0000259" key="7">
    <source>
        <dbReference type="PROSITE" id="PS50850"/>
    </source>
</evidence>
<organism evidence="8 9">
    <name type="scientific">Alteribacter keqinensis</name>
    <dbReference type="NCBI Taxonomy" id="2483800"/>
    <lineage>
        <taxon>Bacteria</taxon>
        <taxon>Bacillati</taxon>
        <taxon>Bacillota</taxon>
        <taxon>Bacilli</taxon>
        <taxon>Bacillales</taxon>
        <taxon>Bacillaceae</taxon>
        <taxon>Alteribacter</taxon>
    </lineage>
</organism>
<dbReference type="Pfam" id="PF07690">
    <property type="entry name" value="MFS_1"/>
    <property type="match status" value="1"/>
</dbReference>
<comment type="caution">
    <text evidence="8">The sequence shown here is derived from an EMBL/GenBank/DDBJ whole genome shotgun (WGS) entry which is preliminary data.</text>
</comment>
<feature type="transmembrane region" description="Helical" evidence="6">
    <location>
        <begin position="98"/>
        <end position="119"/>
    </location>
</feature>
<keyword evidence="5 6" id="KW-0472">Membrane</keyword>
<sequence length="457" mass="48762">MRKFIITAYIGVLIGTAANMMMQTVIATILPSITEELGGLHLYGWVFSSFLIISTVTIPFFSKMADIYGHKQLFSIGLMVFTAGTLFCGMAESIETLIAGRVIQGVGAGAVAPAAIALISTLFTRSNRGKALALYGITQMTANIAGPLVGGGVARLYSWEWAFYIIVPVCLLSLLLIYLSRHSGERIQKQGSALKSFDFLGALLLGISVIATVQGLTRLGHTGWSLLTFVFFVSSFVTAFWFIQHERKHPAPIIPKRLISKRLFSLSLINACLGGMVMYGIIAILPLFAVSVLEGPLQTNPGVLLIPLMVGVGGGSLIGGMIMKKTTDRTAILSGWILVNAGLVIFFVMNVSGMVNSWAALIILFIGLGIGILSLSIITSAQNAAGENEQAVAGGVIQLARNLGGGIGIPVLTVFLSLGSSEPAGINHFTFTFLFLSISSFIGFTISFFWLRSHDII</sequence>
<evidence type="ECO:0000313" key="9">
    <source>
        <dbReference type="Proteomes" id="UP000278746"/>
    </source>
</evidence>